<evidence type="ECO:0000313" key="1">
    <source>
        <dbReference type="EMBL" id="EDQ49501.1"/>
    </source>
</evidence>
<sequence length="149" mass="17022">MDINQLAFPHGRLPKDLPLKNVLLKYISQIHCMVQELDVEGSSKRNVEDTKKHQLELQDAQILKLKAQVCELGEYNEDLSAQLRKESMEGLEDEEDLQLKSESIEPITNNVAIYQLDGPKRIEYTGYLAVEGIVVFANNKETLIDFIHV</sequence>
<gene>
    <name evidence="1" type="ORF">PHYPADRAFT_101873</name>
</gene>
<protein>
    <submittedName>
        <fullName evidence="1">Predicted protein</fullName>
    </submittedName>
</protein>
<organism>
    <name type="scientific">Physcomitrium patens</name>
    <name type="common">Spreading-leaved earth moss</name>
    <name type="synonym">Physcomitrella patens</name>
    <dbReference type="NCBI Taxonomy" id="3218"/>
    <lineage>
        <taxon>Eukaryota</taxon>
        <taxon>Viridiplantae</taxon>
        <taxon>Streptophyta</taxon>
        <taxon>Embryophyta</taxon>
        <taxon>Bryophyta</taxon>
        <taxon>Bryophytina</taxon>
        <taxon>Bryopsida</taxon>
        <taxon>Funariidae</taxon>
        <taxon>Funariales</taxon>
        <taxon>Funariaceae</taxon>
        <taxon>Physcomitrium</taxon>
    </lineage>
</organism>
<reference evidence="1" key="1">
    <citation type="journal article" date="2008" name="Science">
        <title>The Physcomitrella genome reveals evolutionary insights into the conquest of land by plants.</title>
        <authorList>
            <person name="Rensing S."/>
            <person name="Lang D."/>
            <person name="Zimmer A."/>
            <person name="Terry A."/>
            <person name="Salamov A."/>
            <person name="Shapiro H."/>
            <person name="Nishiyama T."/>
            <person name="Perroud P.-F."/>
            <person name="Lindquist E."/>
            <person name="Kamisugi Y."/>
            <person name="Tanahashi T."/>
            <person name="Sakakibara K."/>
            <person name="Fujita T."/>
            <person name="Oishi K."/>
            <person name="Shin-I T."/>
            <person name="Kuroki Y."/>
            <person name="Toyoda A."/>
            <person name="Suzuki Y."/>
            <person name="Hashimoto A."/>
            <person name="Yamaguchi K."/>
            <person name="Sugano A."/>
            <person name="Kohara Y."/>
            <person name="Fujiyama A."/>
            <person name="Anterola A."/>
            <person name="Aoki S."/>
            <person name="Ashton N."/>
            <person name="Barbazuk W.B."/>
            <person name="Barker E."/>
            <person name="Bennetzen J."/>
            <person name="Bezanilla M."/>
            <person name="Blankenship R."/>
            <person name="Cho S.H."/>
            <person name="Dutcher S."/>
            <person name="Estelle M."/>
            <person name="Fawcett J.A."/>
            <person name="Gundlach H."/>
            <person name="Hanada K."/>
            <person name="Heyl A."/>
            <person name="Hicks K.A."/>
            <person name="Hugh J."/>
            <person name="Lohr M."/>
            <person name="Mayer K."/>
            <person name="Melkozernov A."/>
            <person name="Murata T."/>
            <person name="Nelson D."/>
            <person name="Pils B."/>
            <person name="Prigge M."/>
            <person name="Reiss B."/>
            <person name="Renner T."/>
            <person name="Rombauts S."/>
            <person name="Rushton P."/>
            <person name="Sanderfoot A."/>
            <person name="Schween G."/>
            <person name="Shiu S.-H."/>
            <person name="Stueber K."/>
            <person name="Theodoulou F.L."/>
            <person name="Tu H."/>
            <person name="Van de Peer Y."/>
            <person name="Verrier P.J."/>
            <person name="Waters E."/>
            <person name="Wood A."/>
            <person name="Yang L."/>
            <person name="Cove D."/>
            <person name="Cuming A."/>
            <person name="Hasebe M."/>
            <person name="Lucas S."/>
            <person name="Mishler D.B."/>
            <person name="Reski R."/>
            <person name="Grigoriev I."/>
            <person name="Quatrano R.S."/>
            <person name="Boore J.L."/>
        </authorList>
    </citation>
    <scope>NUCLEOTIDE SEQUENCE [LARGE SCALE GENOMIC DNA]</scope>
</reference>
<dbReference type="EMBL" id="DS545378">
    <property type="protein sequence ID" value="EDQ49501.1"/>
    <property type="molecule type" value="Genomic_DNA"/>
</dbReference>
<name>A9U4A3_PHYPA</name>
<proteinExistence type="predicted"/>
<accession>A9U4A3</accession>
<dbReference type="AlphaFoldDB" id="A9U4A3"/>